<sequence length="278" mass="28751">MHAIIAASDLMSELSEENPPVLLDVRWQLGGPPGRPAYEAGHLPGAVYVDLDTELAGPPGKSGRHPLPDLSAFAAAMRRAGVSQDRRVVVYDGGQGWAAARAWWLLRWAGHPSVRVLDGGLPAWTAVGGSLTTGVPEEAEGDFVPRPGALPLLEADDAAALARRGVLLDARAGERYRGEVEPIDPVGGHIPGAVSAPTAENVTDDGHFLSAERLAERFADLGATGDAEVGVYCGSGVSAAHQVLALAVAGVPAALYVGSWSEWSSDGARPVATGPERG</sequence>
<dbReference type="Pfam" id="PF00581">
    <property type="entry name" value="Rhodanese"/>
    <property type="match status" value="2"/>
</dbReference>
<dbReference type="InterPro" id="IPR001763">
    <property type="entry name" value="Rhodanese-like_dom"/>
</dbReference>
<dbReference type="EMBL" id="LAKD02000070">
    <property type="protein sequence ID" value="OPF75367.1"/>
    <property type="molecule type" value="Genomic_DNA"/>
</dbReference>
<keyword evidence="2" id="KW-0677">Repeat</keyword>
<evidence type="ECO:0000256" key="2">
    <source>
        <dbReference type="ARBA" id="ARBA00022737"/>
    </source>
</evidence>
<keyword evidence="1" id="KW-0808">Transferase</keyword>
<keyword evidence="5" id="KW-1185">Reference proteome</keyword>
<proteinExistence type="predicted"/>
<feature type="domain" description="Rhodanese" evidence="3">
    <location>
        <begin position="16"/>
        <end position="133"/>
    </location>
</feature>
<dbReference type="InterPro" id="IPR045078">
    <property type="entry name" value="TST/MPST-like"/>
</dbReference>
<dbReference type="Proteomes" id="UP000033615">
    <property type="component" value="Unassembled WGS sequence"/>
</dbReference>
<evidence type="ECO:0000256" key="1">
    <source>
        <dbReference type="ARBA" id="ARBA00022679"/>
    </source>
</evidence>
<dbReference type="RefSeq" id="WP_046088463.1">
    <property type="nucleotide sequence ID" value="NZ_LAKD02000070.1"/>
</dbReference>
<comment type="caution">
    <text evidence="4">The sequence shown here is derived from an EMBL/GenBank/DDBJ whole genome shotgun (WGS) entry which is preliminary data.</text>
</comment>
<dbReference type="InterPro" id="IPR036873">
    <property type="entry name" value="Rhodanese-like_dom_sf"/>
</dbReference>
<accession>A0A1V4D0D8</accession>
<dbReference type="PANTHER" id="PTHR11364:SF27">
    <property type="entry name" value="SULFURTRANSFERASE"/>
    <property type="match status" value="1"/>
</dbReference>
<dbReference type="PANTHER" id="PTHR11364">
    <property type="entry name" value="THIOSULFATE SULFERTANSFERASE"/>
    <property type="match status" value="1"/>
</dbReference>
<dbReference type="OrthoDB" id="9770030at2"/>
<evidence type="ECO:0000313" key="4">
    <source>
        <dbReference type="EMBL" id="OPF75367.1"/>
    </source>
</evidence>
<dbReference type="AlphaFoldDB" id="A0A1V4D0D8"/>
<gene>
    <name evidence="4" type="ORF">VT50_0224730</name>
</gene>
<dbReference type="InterPro" id="IPR001307">
    <property type="entry name" value="Thiosulphate_STrfase_CS"/>
</dbReference>
<dbReference type="CDD" id="cd01448">
    <property type="entry name" value="TST_Repeat_1"/>
    <property type="match status" value="1"/>
</dbReference>
<evidence type="ECO:0000313" key="5">
    <source>
        <dbReference type="Proteomes" id="UP000033615"/>
    </source>
</evidence>
<reference evidence="4" key="1">
    <citation type="submission" date="2016-12" db="EMBL/GenBank/DDBJ databases">
        <title>Genome sequence of Streptomyces antioxidans MUSC 164.</title>
        <authorList>
            <person name="Lee L.-H."/>
            <person name="Ser H.-L."/>
        </authorList>
    </citation>
    <scope>NUCLEOTIDE SEQUENCE [LARGE SCALE GENOMIC DNA]</scope>
    <source>
        <strain evidence="4">MUSC 164</strain>
    </source>
</reference>
<dbReference type="PROSITE" id="PS50206">
    <property type="entry name" value="RHODANESE_3"/>
    <property type="match status" value="2"/>
</dbReference>
<dbReference type="SMART" id="SM00450">
    <property type="entry name" value="RHOD"/>
    <property type="match status" value="2"/>
</dbReference>
<name>A0A1V4D0D8_9ACTN</name>
<organism evidence="4 5">
    <name type="scientific">Streptomyces antioxidans</name>
    <dbReference type="NCBI Taxonomy" id="1507734"/>
    <lineage>
        <taxon>Bacteria</taxon>
        <taxon>Bacillati</taxon>
        <taxon>Actinomycetota</taxon>
        <taxon>Actinomycetes</taxon>
        <taxon>Kitasatosporales</taxon>
        <taxon>Streptomycetaceae</taxon>
        <taxon>Streptomyces</taxon>
    </lineage>
</organism>
<evidence type="ECO:0000259" key="3">
    <source>
        <dbReference type="PROSITE" id="PS50206"/>
    </source>
</evidence>
<dbReference type="CDD" id="cd01449">
    <property type="entry name" value="TST_Repeat_2"/>
    <property type="match status" value="1"/>
</dbReference>
<dbReference type="PROSITE" id="PS00380">
    <property type="entry name" value="RHODANESE_1"/>
    <property type="match status" value="1"/>
</dbReference>
<dbReference type="Gene3D" id="3.40.250.10">
    <property type="entry name" value="Rhodanese-like domain"/>
    <property type="match status" value="2"/>
</dbReference>
<feature type="domain" description="Rhodanese" evidence="3">
    <location>
        <begin position="161"/>
        <end position="272"/>
    </location>
</feature>
<dbReference type="SUPFAM" id="SSF52821">
    <property type="entry name" value="Rhodanese/Cell cycle control phosphatase"/>
    <property type="match status" value="2"/>
</dbReference>
<protein>
    <submittedName>
        <fullName evidence="4">Sulfurtransferase</fullName>
    </submittedName>
</protein>
<dbReference type="GO" id="GO:0004792">
    <property type="term" value="F:thiosulfate-cyanide sulfurtransferase activity"/>
    <property type="evidence" value="ECO:0007669"/>
    <property type="project" value="InterPro"/>
</dbReference>